<feature type="signal peptide" evidence="9">
    <location>
        <begin position="1"/>
        <end position="27"/>
    </location>
</feature>
<dbReference type="Gene3D" id="2.60.40.3710">
    <property type="match status" value="1"/>
</dbReference>
<dbReference type="Gene3D" id="2.60.40.3780">
    <property type="match status" value="1"/>
</dbReference>
<keyword evidence="5" id="KW-0012">Acyltransferase</keyword>
<keyword evidence="9" id="KW-0732">Signal</keyword>
<proteinExistence type="predicted"/>
<comment type="caution">
    <text evidence="11">The sequence shown here is derived from an EMBL/GenBank/DDBJ whole genome shotgun (WGS) entry which is preliminary data.</text>
</comment>
<evidence type="ECO:0000256" key="7">
    <source>
        <dbReference type="PROSITE-ProRule" id="PRU01373"/>
    </source>
</evidence>
<keyword evidence="6 7" id="KW-0961">Cell wall biogenesis/degradation</keyword>
<name>A0ABV1VXK4_9ACTN</name>
<organism evidence="11 12">
    <name type="scientific">Streptomyces carpinensis</name>
    <dbReference type="NCBI Taxonomy" id="66369"/>
    <lineage>
        <taxon>Bacteria</taxon>
        <taxon>Bacillati</taxon>
        <taxon>Actinomycetota</taxon>
        <taxon>Actinomycetes</taxon>
        <taxon>Kitasatosporales</taxon>
        <taxon>Streptomycetaceae</taxon>
        <taxon>Streptomyces</taxon>
    </lineage>
</organism>
<feature type="domain" description="L,D-TPase catalytic" evidence="10">
    <location>
        <begin position="245"/>
        <end position="370"/>
    </location>
</feature>
<accession>A0ABV1VXK4</accession>
<dbReference type="PROSITE" id="PS51257">
    <property type="entry name" value="PROKAR_LIPOPROTEIN"/>
    <property type="match status" value="1"/>
</dbReference>
<sequence length="421" mass="45145">MSTTTPRTRAVFSFTLLVAALGSGVTACSSGGNPLAADPYDAADQISFSAPTDPGKKADPDKPLVVTAEGSDGRITDVTAVDSKGRHVSGELAADGSRWHSTSPLAADAHYTVSVSTEDDDGAPGRKVLTFDTSKPTSQKRLNVTFGPQAGTYGVGQPITADLDQPVHDKAQRVIVERGLQVNSTPSVQGSWYWVDDKHLHYRPKDYWPAHTTIEVHSNLENIRISDRMYGGATKPLTLTIGDRIVAVTDAAAHQLTYYKNDEKVKQMPVTTGKPGFDTRNGIKVVLAKQSSVRMKSSTVGIAAGSSDSYDLTVYWATRVTWSGEYVHAAPWSVGSQGVANVSHGCTGMSNANAQWFFNNVHEGDIVQVVNSKGDPMEVFNNGFGDWNMPWTKWVLGSALSSGNGGTSPQTDTTRLRPQTL</sequence>
<feature type="chain" id="PRO_5047458053" evidence="9">
    <location>
        <begin position="28"/>
        <end position="421"/>
    </location>
</feature>
<evidence type="ECO:0000256" key="5">
    <source>
        <dbReference type="ARBA" id="ARBA00023315"/>
    </source>
</evidence>
<dbReference type="InterPro" id="IPR041280">
    <property type="entry name" value="Big_10"/>
</dbReference>
<evidence type="ECO:0000256" key="2">
    <source>
        <dbReference type="ARBA" id="ARBA00022679"/>
    </source>
</evidence>
<keyword evidence="4 7" id="KW-0573">Peptidoglycan synthesis</keyword>
<feature type="region of interest" description="Disordered" evidence="8">
    <location>
        <begin position="401"/>
        <end position="421"/>
    </location>
</feature>
<dbReference type="Pfam" id="PF03734">
    <property type="entry name" value="YkuD"/>
    <property type="match status" value="1"/>
</dbReference>
<evidence type="ECO:0000313" key="11">
    <source>
        <dbReference type="EMBL" id="MER6976675.1"/>
    </source>
</evidence>
<dbReference type="PANTHER" id="PTHR30582">
    <property type="entry name" value="L,D-TRANSPEPTIDASE"/>
    <property type="match status" value="1"/>
</dbReference>
<comment type="pathway">
    <text evidence="1 7">Cell wall biogenesis; peptidoglycan biosynthesis.</text>
</comment>
<dbReference type="RefSeq" id="WP_086728930.1">
    <property type="nucleotide sequence ID" value="NZ_MUBM01000272.1"/>
</dbReference>
<feature type="active site" description="Proton donor/acceptor" evidence="7">
    <location>
        <position position="328"/>
    </location>
</feature>
<dbReference type="InterPro" id="IPR050979">
    <property type="entry name" value="LD-transpeptidase"/>
</dbReference>
<dbReference type="PROSITE" id="PS52029">
    <property type="entry name" value="LD_TPASE"/>
    <property type="match status" value="1"/>
</dbReference>
<dbReference type="InterPro" id="IPR005490">
    <property type="entry name" value="LD_TPept_cat_dom"/>
</dbReference>
<evidence type="ECO:0000256" key="3">
    <source>
        <dbReference type="ARBA" id="ARBA00022960"/>
    </source>
</evidence>
<evidence type="ECO:0000256" key="1">
    <source>
        <dbReference type="ARBA" id="ARBA00004752"/>
    </source>
</evidence>
<keyword evidence="3 7" id="KW-0133">Cell shape</keyword>
<keyword evidence="2" id="KW-0808">Transferase</keyword>
<dbReference type="Proteomes" id="UP001458415">
    <property type="component" value="Unassembled WGS sequence"/>
</dbReference>
<evidence type="ECO:0000313" key="12">
    <source>
        <dbReference type="Proteomes" id="UP001458415"/>
    </source>
</evidence>
<dbReference type="SUPFAM" id="SSF141523">
    <property type="entry name" value="L,D-transpeptidase catalytic domain-like"/>
    <property type="match status" value="1"/>
</dbReference>
<evidence type="ECO:0000256" key="8">
    <source>
        <dbReference type="SAM" id="MobiDB-lite"/>
    </source>
</evidence>
<dbReference type="Gene3D" id="2.40.440.10">
    <property type="entry name" value="L,D-transpeptidase catalytic domain-like"/>
    <property type="match status" value="1"/>
</dbReference>
<reference evidence="11 12" key="1">
    <citation type="submission" date="2024-06" db="EMBL/GenBank/DDBJ databases">
        <title>The Natural Products Discovery Center: Release of the First 8490 Sequenced Strains for Exploring Actinobacteria Biosynthetic Diversity.</title>
        <authorList>
            <person name="Kalkreuter E."/>
            <person name="Kautsar S.A."/>
            <person name="Yang D."/>
            <person name="Bader C.D."/>
            <person name="Teijaro C.N."/>
            <person name="Fluegel L."/>
            <person name="Davis C.M."/>
            <person name="Simpson J.R."/>
            <person name="Lauterbach L."/>
            <person name="Steele A.D."/>
            <person name="Gui C."/>
            <person name="Meng S."/>
            <person name="Li G."/>
            <person name="Viehrig K."/>
            <person name="Ye F."/>
            <person name="Su P."/>
            <person name="Kiefer A.F."/>
            <person name="Nichols A."/>
            <person name="Cepeda A.J."/>
            <person name="Yan W."/>
            <person name="Fan B."/>
            <person name="Jiang Y."/>
            <person name="Adhikari A."/>
            <person name="Zheng C.-J."/>
            <person name="Schuster L."/>
            <person name="Cowan T.M."/>
            <person name="Smanski M.J."/>
            <person name="Chevrette M.G."/>
            <person name="De Carvalho L.P.S."/>
            <person name="Shen B."/>
        </authorList>
    </citation>
    <scope>NUCLEOTIDE SEQUENCE [LARGE SCALE GENOMIC DNA]</scope>
    <source>
        <strain evidence="11 12">NPDC000634</strain>
    </source>
</reference>
<dbReference type="PANTHER" id="PTHR30582:SF2">
    <property type="entry name" value="L,D-TRANSPEPTIDASE YCIB-RELATED"/>
    <property type="match status" value="1"/>
</dbReference>
<protein>
    <submittedName>
        <fullName evidence="11">Ig-like domain-containing protein</fullName>
    </submittedName>
</protein>
<evidence type="ECO:0000256" key="9">
    <source>
        <dbReference type="SAM" id="SignalP"/>
    </source>
</evidence>
<feature type="active site" description="Nucleophile" evidence="7">
    <location>
        <position position="346"/>
    </location>
</feature>
<dbReference type="EMBL" id="JBEPCU010000059">
    <property type="protein sequence ID" value="MER6976675.1"/>
    <property type="molecule type" value="Genomic_DNA"/>
</dbReference>
<gene>
    <name evidence="11" type="ORF">ABT317_06450</name>
</gene>
<dbReference type="InterPro" id="IPR038063">
    <property type="entry name" value="Transpep_catalytic_dom"/>
</dbReference>
<evidence type="ECO:0000256" key="4">
    <source>
        <dbReference type="ARBA" id="ARBA00022984"/>
    </source>
</evidence>
<evidence type="ECO:0000259" key="10">
    <source>
        <dbReference type="PROSITE" id="PS52029"/>
    </source>
</evidence>
<keyword evidence="12" id="KW-1185">Reference proteome</keyword>
<evidence type="ECO:0000256" key="6">
    <source>
        <dbReference type="ARBA" id="ARBA00023316"/>
    </source>
</evidence>
<dbReference type="Pfam" id="PF17964">
    <property type="entry name" value="Big_10"/>
    <property type="match status" value="1"/>
</dbReference>
<dbReference type="CDD" id="cd16913">
    <property type="entry name" value="YkuD_like"/>
    <property type="match status" value="1"/>
</dbReference>